<dbReference type="EMBL" id="NAQV01000041">
    <property type="protein sequence ID" value="RAN61804.1"/>
    <property type="molecule type" value="Genomic_DNA"/>
</dbReference>
<organism evidence="1 2">
    <name type="scientific">Dolosigranulum pigrum</name>
    <dbReference type="NCBI Taxonomy" id="29394"/>
    <lineage>
        <taxon>Bacteria</taxon>
        <taxon>Bacillati</taxon>
        <taxon>Bacillota</taxon>
        <taxon>Bacilli</taxon>
        <taxon>Lactobacillales</taxon>
        <taxon>Carnobacteriaceae</taxon>
        <taxon>Dolosigranulum</taxon>
    </lineage>
</organism>
<keyword evidence="1" id="KW-0378">Hydrolase</keyword>
<evidence type="ECO:0000313" key="1">
    <source>
        <dbReference type="EMBL" id="RAN61804.1"/>
    </source>
</evidence>
<dbReference type="InterPro" id="IPR052555">
    <property type="entry name" value="dCTP_Pyrophosphatase"/>
</dbReference>
<dbReference type="PANTHER" id="PTHR46523:SF1">
    <property type="entry name" value="DCTP PYROPHOSPHATASE 1"/>
    <property type="match status" value="1"/>
</dbReference>
<dbReference type="InterPro" id="IPR025984">
    <property type="entry name" value="DCTPP"/>
</dbReference>
<dbReference type="GO" id="GO:0009143">
    <property type="term" value="P:nucleoside triphosphate catabolic process"/>
    <property type="evidence" value="ECO:0007669"/>
    <property type="project" value="InterPro"/>
</dbReference>
<comment type="caution">
    <text evidence="1">The sequence shown here is derived from an EMBL/GenBank/DDBJ whole genome shotgun (WGS) entry which is preliminary data.</text>
</comment>
<evidence type="ECO:0000313" key="2">
    <source>
        <dbReference type="Proteomes" id="UP000249099"/>
    </source>
</evidence>
<accession>A0A328KJ26</accession>
<dbReference type="GO" id="GO:0047429">
    <property type="term" value="F:nucleoside triphosphate diphosphatase activity"/>
    <property type="evidence" value="ECO:0007669"/>
    <property type="project" value="InterPro"/>
</dbReference>
<dbReference type="Pfam" id="PF12643">
    <property type="entry name" value="MazG-like"/>
    <property type="match status" value="1"/>
</dbReference>
<dbReference type="SUPFAM" id="SSF101386">
    <property type="entry name" value="all-alpha NTP pyrophosphatases"/>
    <property type="match status" value="1"/>
</dbReference>
<dbReference type="PANTHER" id="PTHR46523">
    <property type="entry name" value="DCTP PYROPHOSPHATASE 1"/>
    <property type="match status" value="1"/>
</dbReference>
<dbReference type="Proteomes" id="UP000249099">
    <property type="component" value="Unassembled WGS sequence"/>
</dbReference>
<name>A0A328KJ26_9LACT</name>
<dbReference type="CDD" id="cd11537">
    <property type="entry name" value="NTP-PPase_RS21-C6_like"/>
    <property type="match status" value="1"/>
</dbReference>
<dbReference type="RefSeq" id="WP_112790543.1">
    <property type="nucleotide sequence ID" value="NZ_NAQT01000001.1"/>
</dbReference>
<sequence>MKQSTIELIKQFHKERNWEQHHNLKDLSLSLTLEATELLELFQWKNPEEAVKEHYQDMKDELADILIYAITIANKLDVDLDTIIVEKMKKNAQKYPVND</sequence>
<protein>
    <submittedName>
        <fullName evidence="1">Nucleotide pyrophosphohydrolase</fullName>
    </submittedName>
</protein>
<dbReference type="PIRSF" id="PIRSF029826">
    <property type="entry name" value="UCP029826_pph"/>
    <property type="match status" value="1"/>
</dbReference>
<proteinExistence type="predicted"/>
<dbReference type="Gene3D" id="1.10.287.1080">
    <property type="entry name" value="MazG-like"/>
    <property type="match status" value="1"/>
</dbReference>
<reference evidence="1 2" key="1">
    <citation type="submission" date="2017-03" db="EMBL/GenBank/DDBJ databases">
        <title>wgs assembly of Dolosigranulum pigrum KPL CDC strains.</title>
        <authorList>
            <person name="Brugger S.D."/>
            <person name="Pettigrew M."/>
            <person name="Kong Y."/>
            <person name="Lemon K.P."/>
        </authorList>
    </citation>
    <scope>NUCLEOTIDE SEQUENCE [LARGE SCALE GENOMIC DNA]</scope>
    <source>
        <strain evidence="1 2">KPL1931_CDC4294-98</strain>
    </source>
</reference>
<gene>
    <name evidence="1" type="ORF">B8A44_08950</name>
</gene>
<dbReference type="AlphaFoldDB" id="A0A328KJ26"/>